<name>A0A437ALH9_9MICR</name>
<keyword evidence="1" id="KW-0175">Coiled coil</keyword>
<proteinExistence type="predicted"/>
<evidence type="ECO:0000313" key="3">
    <source>
        <dbReference type="Proteomes" id="UP000282876"/>
    </source>
</evidence>
<dbReference type="AlphaFoldDB" id="A0A437ALH9"/>
<dbReference type="VEuPathDB" id="MicrosporidiaDB:TUBRATIS_15350"/>
<protein>
    <submittedName>
        <fullName evidence="2">Uncharacterized protein</fullName>
    </submittedName>
</protein>
<keyword evidence="3" id="KW-1185">Reference proteome</keyword>
<evidence type="ECO:0000313" key="2">
    <source>
        <dbReference type="EMBL" id="RVD91982.1"/>
    </source>
</evidence>
<feature type="coiled-coil region" evidence="1">
    <location>
        <begin position="7"/>
        <end position="41"/>
    </location>
</feature>
<gene>
    <name evidence="2" type="ORF">TUBRATIS_15350</name>
</gene>
<evidence type="ECO:0000256" key="1">
    <source>
        <dbReference type="SAM" id="Coils"/>
    </source>
</evidence>
<comment type="caution">
    <text evidence="2">The sequence shown here is derived from an EMBL/GenBank/DDBJ whole genome shotgun (WGS) entry which is preliminary data.</text>
</comment>
<sequence>MAKRMKEISLEEQIIILKKQIKEKNAQLNIAQKTRSLLQKEYNQLIHDSTFHPSQNKEKEDERNLKYLNHLLLNSIELTLTVELRNKLNFTSKVLANQMINLIDSIKQKKNSINLYQPKEKNIEEITQLINSYNNLLSLVTDHSFKNTSVSDLFVPENHDLKKYFMALKLVINQVFYKFYTKNDYKEDFYAVSECICKIEECVKDREFDLKECFNKMIVYDYI</sequence>
<organism evidence="2 3">
    <name type="scientific">Tubulinosema ratisbonensis</name>
    <dbReference type="NCBI Taxonomy" id="291195"/>
    <lineage>
        <taxon>Eukaryota</taxon>
        <taxon>Fungi</taxon>
        <taxon>Fungi incertae sedis</taxon>
        <taxon>Microsporidia</taxon>
        <taxon>Tubulinosematoidea</taxon>
        <taxon>Tubulinosematidae</taxon>
        <taxon>Tubulinosema</taxon>
    </lineage>
</organism>
<dbReference type="Proteomes" id="UP000282876">
    <property type="component" value="Unassembled WGS sequence"/>
</dbReference>
<dbReference type="OrthoDB" id="2187790at2759"/>
<accession>A0A437ALH9</accession>
<dbReference type="EMBL" id="RCSS01000347">
    <property type="protein sequence ID" value="RVD91982.1"/>
    <property type="molecule type" value="Genomic_DNA"/>
</dbReference>
<reference evidence="2 3" key="1">
    <citation type="submission" date="2018-10" db="EMBL/GenBank/DDBJ databases">
        <title>Draft genome sequence of the microsporidian Tubulinosema ratisbonensis.</title>
        <authorList>
            <person name="Polonais V."/>
            <person name="Peyretaillade E."/>
            <person name="Niehus S."/>
            <person name="Wawrzyniak I."/>
            <person name="Franchet A."/>
            <person name="Gaspin C."/>
            <person name="Reichstadt M."/>
            <person name="Belser C."/>
            <person name="Labadie K."/>
            <person name="Delbac F."/>
            <person name="Ferrandon D."/>
        </authorList>
    </citation>
    <scope>NUCLEOTIDE SEQUENCE [LARGE SCALE GENOMIC DNA]</scope>
    <source>
        <strain evidence="2 3">Franzen</strain>
    </source>
</reference>